<gene>
    <name evidence="1" type="ORF">RFULGI_LOCUS2104</name>
</gene>
<protein>
    <submittedName>
        <fullName evidence="1">6253_t:CDS:1</fullName>
    </submittedName>
</protein>
<evidence type="ECO:0000313" key="2">
    <source>
        <dbReference type="Proteomes" id="UP000789396"/>
    </source>
</evidence>
<dbReference type="EMBL" id="CAJVPZ010001500">
    <property type="protein sequence ID" value="CAG8493707.1"/>
    <property type="molecule type" value="Genomic_DNA"/>
</dbReference>
<reference evidence="1" key="1">
    <citation type="submission" date="2021-06" db="EMBL/GenBank/DDBJ databases">
        <authorList>
            <person name="Kallberg Y."/>
            <person name="Tangrot J."/>
            <person name="Rosling A."/>
        </authorList>
    </citation>
    <scope>NUCLEOTIDE SEQUENCE</scope>
    <source>
        <strain evidence="1">IN212</strain>
    </source>
</reference>
<comment type="caution">
    <text evidence="1">The sequence shown here is derived from an EMBL/GenBank/DDBJ whole genome shotgun (WGS) entry which is preliminary data.</text>
</comment>
<feature type="non-terminal residue" evidence="1">
    <location>
        <position position="1"/>
    </location>
</feature>
<dbReference type="OrthoDB" id="2429574at2759"/>
<organism evidence="1 2">
    <name type="scientific">Racocetra fulgida</name>
    <dbReference type="NCBI Taxonomy" id="60492"/>
    <lineage>
        <taxon>Eukaryota</taxon>
        <taxon>Fungi</taxon>
        <taxon>Fungi incertae sedis</taxon>
        <taxon>Mucoromycota</taxon>
        <taxon>Glomeromycotina</taxon>
        <taxon>Glomeromycetes</taxon>
        <taxon>Diversisporales</taxon>
        <taxon>Gigasporaceae</taxon>
        <taxon>Racocetra</taxon>
    </lineage>
</organism>
<keyword evidence="2" id="KW-1185">Reference proteome</keyword>
<dbReference type="Proteomes" id="UP000789396">
    <property type="component" value="Unassembled WGS sequence"/>
</dbReference>
<evidence type="ECO:0000313" key="1">
    <source>
        <dbReference type="EMBL" id="CAG8493707.1"/>
    </source>
</evidence>
<name>A0A9N8WLN5_9GLOM</name>
<sequence>DYFKYREETLYIYGKCQCAFEKGSRFGHSALKAHTAPFGGIKPTPPVTTQSSGLFGIKPMHSPPVTTQSSGLFGIKPMHSPPVTTQSTMFGSDLFGGSDLSEKPLFNKGVNKFGSTVYNNCQHCNNKDQNNIYTPPDYCFCNVILEGELDLNDFVNLQVLHIEGSEHNKEQQQKLTKLKIERCIELTSLTISHTTLGYLSFGSKPKLERPNFVGNKRLIFCDSVLRDQVERLTSLIRATKVISFGDLKLELKKIEEENFEYQVDVMKSQLDEGNQLWLESLVEAQQEVLQNNSTYARKQLEKCKKKLTEVLTAEEIQDILGKKVEINELGIQLNKLNKLSLSN</sequence>
<proteinExistence type="predicted"/>
<dbReference type="AlphaFoldDB" id="A0A9N8WLN5"/>
<accession>A0A9N8WLN5</accession>